<evidence type="ECO:0000313" key="9">
    <source>
        <dbReference type="EMBL" id="RIT28761.1"/>
    </source>
</evidence>
<keyword evidence="6 7" id="KW-0472">Membrane</keyword>
<evidence type="ECO:0000256" key="6">
    <source>
        <dbReference type="ARBA" id="ARBA00023136"/>
    </source>
</evidence>
<evidence type="ECO:0000259" key="8">
    <source>
        <dbReference type="PROSITE" id="PS50928"/>
    </source>
</evidence>
<feature type="transmembrane region" description="Helical" evidence="7">
    <location>
        <begin position="188"/>
        <end position="207"/>
    </location>
</feature>
<proteinExistence type="inferred from homology"/>
<dbReference type="PANTHER" id="PTHR43163">
    <property type="entry name" value="DIPEPTIDE TRANSPORT SYSTEM PERMEASE PROTEIN DPPB-RELATED"/>
    <property type="match status" value="1"/>
</dbReference>
<dbReference type="EMBL" id="QXBN01000043">
    <property type="protein sequence ID" value="RIT28761.1"/>
    <property type="molecule type" value="Genomic_DNA"/>
</dbReference>
<feature type="transmembrane region" description="Helical" evidence="7">
    <location>
        <begin position="159"/>
        <end position="176"/>
    </location>
</feature>
<accession>A0ABD7HGJ9</accession>
<comment type="similarity">
    <text evidence="7">Belongs to the binding-protein-dependent transport system permease family.</text>
</comment>
<evidence type="ECO:0000256" key="5">
    <source>
        <dbReference type="ARBA" id="ARBA00022989"/>
    </source>
</evidence>
<feature type="transmembrane region" description="Helical" evidence="7">
    <location>
        <begin position="246"/>
        <end position="268"/>
    </location>
</feature>
<dbReference type="InterPro" id="IPR035906">
    <property type="entry name" value="MetI-like_sf"/>
</dbReference>
<dbReference type="Gene3D" id="1.10.3720.10">
    <property type="entry name" value="MetI-like"/>
    <property type="match status" value="1"/>
</dbReference>
<name>A0ABD7HGJ9_9MYCO</name>
<dbReference type="Pfam" id="PF00528">
    <property type="entry name" value="BPD_transp_1"/>
    <property type="match status" value="1"/>
</dbReference>
<evidence type="ECO:0000256" key="7">
    <source>
        <dbReference type="RuleBase" id="RU363032"/>
    </source>
</evidence>
<evidence type="ECO:0000256" key="2">
    <source>
        <dbReference type="ARBA" id="ARBA00022448"/>
    </source>
</evidence>
<dbReference type="AlphaFoldDB" id="A0ABD7HGJ9"/>
<dbReference type="GO" id="GO:0005886">
    <property type="term" value="C:plasma membrane"/>
    <property type="evidence" value="ECO:0007669"/>
    <property type="project" value="UniProtKB-SubCell"/>
</dbReference>
<keyword evidence="5 7" id="KW-1133">Transmembrane helix</keyword>
<keyword evidence="3" id="KW-1003">Cell membrane</keyword>
<comment type="subcellular location">
    <subcellularLocation>
        <location evidence="1 7">Cell membrane</location>
        <topology evidence="1 7">Multi-pass membrane protein</topology>
    </subcellularLocation>
</comment>
<protein>
    <submittedName>
        <fullName evidence="9">ABC transporter permease</fullName>
    </submittedName>
</protein>
<evidence type="ECO:0000313" key="10">
    <source>
        <dbReference type="Proteomes" id="UP000284557"/>
    </source>
</evidence>
<feature type="transmembrane region" description="Helical" evidence="7">
    <location>
        <begin position="23"/>
        <end position="44"/>
    </location>
</feature>
<evidence type="ECO:0000256" key="3">
    <source>
        <dbReference type="ARBA" id="ARBA00022475"/>
    </source>
</evidence>
<comment type="caution">
    <text evidence="9">The sequence shown here is derived from an EMBL/GenBank/DDBJ whole genome shotgun (WGS) entry which is preliminary data.</text>
</comment>
<reference evidence="9 10" key="1">
    <citation type="submission" date="2018-08" db="EMBL/GenBank/DDBJ databases">
        <title>Linezolid Resistance in Mycobacterium abscessus: MIC Distribution and Comprehensive Investigation of Resistance Mechanisms.</title>
        <authorList>
            <person name="Ye M."/>
            <person name="Xu L."/>
            <person name="Zou Y."/>
            <person name="Li B."/>
            <person name="Guo Q."/>
            <person name="Zhang Y."/>
            <person name="Zhan M."/>
            <person name="Xu B."/>
            <person name="Yu F."/>
            <person name="Zhang Z."/>
            <person name="Chu H."/>
        </authorList>
    </citation>
    <scope>NUCLEOTIDE SEQUENCE [LARGE SCALE GENOMIC DNA]</scope>
    <source>
        <strain evidence="9 10">G143</strain>
    </source>
</reference>
<organism evidence="9 10">
    <name type="scientific">Mycobacteroides abscessus</name>
    <dbReference type="NCBI Taxonomy" id="36809"/>
    <lineage>
        <taxon>Bacteria</taxon>
        <taxon>Bacillati</taxon>
        <taxon>Actinomycetota</taxon>
        <taxon>Actinomycetes</taxon>
        <taxon>Mycobacteriales</taxon>
        <taxon>Mycobacteriaceae</taxon>
        <taxon>Mycobacteroides</taxon>
    </lineage>
</organism>
<gene>
    <name evidence="9" type="ORF">D2E76_26705</name>
</gene>
<feature type="transmembrane region" description="Helical" evidence="7">
    <location>
        <begin position="288"/>
        <end position="310"/>
    </location>
</feature>
<dbReference type="Proteomes" id="UP000284557">
    <property type="component" value="Unassembled WGS sequence"/>
</dbReference>
<feature type="domain" description="ABC transmembrane type-1" evidence="8">
    <location>
        <begin position="111"/>
        <end position="307"/>
    </location>
</feature>
<feature type="transmembrane region" description="Helical" evidence="7">
    <location>
        <begin position="117"/>
        <end position="138"/>
    </location>
</feature>
<dbReference type="InterPro" id="IPR000515">
    <property type="entry name" value="MetI-like"/>
</dbReference>
<evidence type="ECO:0000256" key="1">
    <source>
        <dbReference type="ARBA" id="ARBA00004651"/>
    </source>
</evidence>
<keyword evidence="4 7" id="KW-0812">Transmembrane</keyword>
<sequence length="319" mass="33897">MDTELMRFLRGAPSWARETVERLTGIVVVVWGAATMSFVALQLMPGDTVDALLGPNVAATPELRQEISRALHLDRPLGERYLSFLGQIAVGDFGQSYRLGRPVSDVVAESVWPTVQLALAALAFTVVLALTLALSWALGGRAARGAVALAELVGSSLPSYWLGIVAIGVFAFHLRWLPAAGSGTVDAVILPAGALALPIGCVMARVLQDSFERSASAPFTLTVRARGVSWLGVTVRHHLRHAAASVLTLGGWTLASFLGGAVIIEVVFARAGFGRTLVDAVSTRDMPVVTSITVLCALLFGGLNWVVDLVNRRIDPRIR</sequence>
<dbReference type="SUPFAM" id="SSF161098">
    <property type="entry name" value="MetI-like"/>
    <property type="match status" value="1"/>
</dbReference>
<dbReference type="PROSITE" id="PS50928">
    <property type="entry name" value="ABC_TM1"/>
    <property type="match status" value="1"/>
</dbReference>
<dbReference type="PANTHER" id="PTHR43163:SF6">
    <property type="entry name" value="DIPEPTIDE TRANSPORT SYSTEM PERMEASE PROTEIN DPPB-RELATED"/>
    <property type="match status" value="1"/>
</dbReference>
<evidence type="ECO:0000256" key="4">
    <source>
        <dbReference type="ARBA" id="ARBA00022692"/>
    </source>
</evidence>
<keyword evidence="2 7" id="KW-0813">Transport</keyword>